<organism evidence="9 10">
    <name type="scientific">Aspergillus niger ATCC 13496</name>
    <dbReference type="NCBI Taxonomy" id="1353008"/>
    <lineage>
        <taxon>Eukaryota</taxon>
        <taxon>Fungi</taxon>
        <taxon>Dikarya</taxon>
        <taxon>Ascomycota</taxon>
        <taxon>Pezizomycotina</taxon>
        <taxon>Eurotiomycetes</taxon>
        <taxon>Eurotiomycetidae</taxon>
        <taxon>Eurotiales</taxon>
        <taxon>Aspergillaceae</taxon>
        <taxon>Aspergillus</taxon>
        <taxon>Aspergillus subgen. Circumdati</taxon>
    </lineage>
</organism>
<evidence type="ECO:0000256" key="3">
    <source>
        <dbReference type="ARBA" id="ARBA00023015"/>
    </source>
</evidence>
<dbReference type="GO" id="GO:0005634">
    <property type="term" value="C:nucleus"/>
    <property type="evidence" value="ECO:0007669"/>
    <property type="project" value="UniProtKB-SubCell"/>
</dbReference>
<dbReference type="InterPro" id="IPR001138">
    <property type="entry name" value="Zn2Cys6_DnaBD"/>
</dbReference>
<feature type="compositionally biased region" description="Polar residues" evidence="7">
    <location>
        <begin position="80"/>
        <end position="104"/>
    </location>
</feature>
<keyword evidence="5" id="KW-0804">Transcription</keyword>
<keyword evidence="4" id="KW-0238">DNA-binding</keyword>
<evidence type="ECO:0000256" key="5">
    <source>
        <dbReference type="ARBA" id="ARBA00023163"/>
    </source>
</evidence>
<evidence type="ECO:0000256" key="2">
    <source>
        <dbReference type="ARBA" id="ARBA00022833"/>
    </source>
</evidence>
<dbReference type="CDD" id="cd12148">
    <property type="entry name" value="fungal_TF_MHR"/>
    <property type="match status" value="1"/>
</dbReference>
<evidence type="ECO:0000256" key="6">
    <source>
        <dbReference type="ARBA" id="ARBA00023242"/>
    </source>
</evidence>
<evidence type="ECO:0000256" key="7">
    <source>
        <dbReference type="SAM" id="MobiDB-lite"/>
    </source>
</evidence>
<evidence type="ECO:0000256" key="4">
    <source>
        <dbReference type="ARBA" id="ARBA00023125"/>
    </source>
</evidence>
<dbReference type="SUPFAM" id="SSF57701">
    <property type="entry name" value="Zn2/Cys6 DNA-binding domain"/>
    <property type="match status" value="1"/>
</dbReference>
<dbReference type="PROSITE" id="PS00463">
    <property type="entry name" value="ZN2_CY6_FUNGAL_1"/>
    <property type="match status" value="1"/>
</dbReference>
<dbReference type="CDD" id="cd00067">
    <property type="entry name" value="GAL4"/>
    <property type="match status" value="1"/>
</dbReference>
<dbReference type="VEuPathDB" id="FungiDB:M747DRAFT_317070"/>
<name>A0A370BTF4_ASPNG</name>
<evidence type="ECO:0000313" key="10">
    <source>
        <dbReference type="Proteomes" id="UP000253845"/>
    </source>
</evidence>
<reference evidence="9 10" key="1">
    <citation type="submission" date="2018-07" db="EMBL/GenBank/DDBJ databases">
        <title>Section-level genome sequencing of Aspergillus section Nigri to investigate inter- and intra-species variation.</title>
        <authorList>
            <consortium name="DOE Joint Genome Institute"/>
            <person name="Vesth T.C."/>
            <person name="Nybo J.L."/>
            <person name="Theobald S."/>
            <person name="Frisvad J.C."/>
            <person name="Larsen T.O."/>
            <person name="Nielsen K.F."/>
            <person name="Hoof J.B."/>
            <person name="Brandl J."/>
            <person name="Salamov A."/>
            <person name="Riley R."/>
            <person name="Gladden J.M."/>
            <person name="Phatale P."/>
            <person name="Nielsen M.T."/>
            <person name="Lyhne E.K."/>
            <person name="Kogle M.E."/>
            <person name="Strasser K."/>
            <person name="McDonnell E."/>
            <person name="Barry K."/>
            <person name="Clum A."/>
            <person name="Chen C."/>
            <person name="Nolan M."/>
            <person name="Sandor L."/>
            <person name="Kuo A."/>
            <person name="Lipzen A."/>
            <person name="Hainaut M."/>
            <person name="Drula E."/>
            <person name="Tsang A."/>
            <person name="Magnuson J.K."/>
            <person name="Henrissat B."/>
            <person name="Wiebenga A."/>
            <person name="Simmons B.A."/>
            <person name="Makela M.R."/>
            <person name="De vries R.P."/>
            <person name="Grigoriev I.V."/>
            <person name="Mortensen U.H."/>
            <person name="Baker S.E."/>
            <person name="Andersen M.R."/>
        </authorList>
    </citation>
    <scope>NUCLEOTIDE SEQUENCE [LARGE SCALE GENOMIC DNA]</scope>
    <source>
        <strain evidence="9 10">ATCC 13496</strain>
    </source>
</reference>
<feature type="region of interest" description="Disordered" evidence="7">
    <location>
        <begin position="80"/>
        <end position="119"/>
    </location>
</feature>
<feature type="domain" description="Zn(2)-C6 fungal-type" evidence="8">
    <location>
        <begin position="12"/>
        <end position="43"/>
    </location>
</feature>
<dbReference type="GO" id="GO:0000976">
    <property type="term" value="F:transcription cis-regulatory region binding"/>
    <property type="evidence" value="ECO:0007669"/>
    <property type="project" value="TreeGrafter"/>
</dbReference>
<dbReference type="PROSITE" id="PS50048">
    <property type="entry name" value="ZN2_CY6_FUNGAL_2"/>
    <property type="match status" value="1"/>
</dbReference>
<dbReference type="InterPro" id="IPR036864">
    <property type="entry name" value="Zn2-C6_fun-type_DNA-bd_sf"/>
</dbReference>
<proteinExistence type="predicted"/>
<keyword evidence="3" id="KW-0805">Transcription regulation</keyword>
<dbReference type="AlphaFoldDB" id="A0A370BTF4"/>
<keyword evidence="2" id="KW-0862">Zinc</keyword>
<evidence type="ECO:0000256" key="1">
    <source>
        <dbReference type="ARBA" id="ARBA00004123"/>
    </source>
</evidence>
<dbReference type="InterPro" id="IPR051089">
    <property type="entry name" value="prtT"/>
</dbReference>
<dbReference type="GO" id="GO:0008270">
    <property type="term" value="F:zinc ion binding"/>
    <property type="evidence" value="ECO:0007669"/>
    <property type="project" value="InterPro"/>
</dbReference>
<keyword evidence="6" id="KW-0539">Nucleus</keyword>
<dbReference type="Gene3D" id="4.10.240.10">
    <property type="entry name" value="Zn(2)-C6 fungal-type DNA-binding domain"/>
    <property type="match status" value="1"/>
</dbReference>
<dbReference type="GO" id="GO:0000981">
    <property type="term" value="F:DNA-binding transcription factor activity, RNA polymerase II-specific"/>
    <property type="evidence" value="ECO:0007669"/>
    <property type="project" value="InterPro"/>
</dbReference>
<dbReference type="PANTHER" id="PTHR31845">
    <property type="entry name" value="FINGER DOMAIN PROTEIN, PUTATIVE-RELATED"/>
    <property type="match status" value="1"/>
</dbReference>
<evidence type="ECO:0000259" key="8">
    <source>
        <dbReference type="PROSITE" id="PS50048"/>
    </source>
</evidence>
<dbReference type="EMBL" id="KZ851929">
    <property type="protein sequence ID" value="RDH17678.1"/>
    <property type="molecule type" value="Genomic_DNA"/>
</dbReference>
<protein>
    <recommendedName>
        <fullName evidence="8">Zn(2)-C6 fungal-type domain-containing protein</fullName>
    </recommendedName>
</protein>
<accession>A0A370BTF4</accession>
<evidence type="ECO:0000313" key="9">
    <source>
        <dbReference type="EMBL" id="RDH17678.1"/>
    </source>
</evidence>
<feature type="region of interest" description="Disordered" evidence="7">
    <location>
        <begin position="131"/>
        <end position="155"/>
    </location>
</feature>
<dbReference type="Proteomes" id="UP000253845">
    <property type="component" value="Unassembled WGS sequence"/>
</dbReference>
<gene>
    <name evidence="9" type="ORF">M747DRAFT_317070</name>
</gene>
<dbReference type="GO" id="GO:0009893">
    <property type="term" value="P:positive regulation of metabolic process"/>
    <property type="evidence" value="ECO:0007669"/>
    <property type="project" value="UniProtKB-ARBA"/>
</dbReference>
<dbReference type="PANTHER" id="PTHR31845:SF10">
    <property type="entry name" value="ZN(II)2CYS6 TRANSCRIPTION FACTOR (EUROFUNG)"/>
    <property type="match status" value="1"/>
</dbReference>
<sequence>MSSPISAVKRRACVACTTAKAKCTPQAANLCQRCARLGKSCTYLDLPQTKRKQRQNAAPSRVELLEKKVDQLMSQLATLTQQQNGQPLVSPATSTNDSPPMNTNRELHSSSHEASTLENPTDTDIAALLDAAKDPSHGPDPPTSSVLEDRPSLVDRGLLSPAETERMLTTFKADFVRKFPFVLIPHGETAARLRVREPFLFLCIVAATVGSAHPLRRTVAEEVMTHVTSRIVARSERSLELLRGLLVHCAWYSYPAEKYHPRLLLLVQLCTSILYDLGLHKRNRLGADEQRALLGTYWLSVGFCGTLGRPITMKHDDRIKEAVECLASSTTTGYASDRWIAPLLNLQSFMATMDEIYASMQATGGSALVQITRGSLQRQFDSIQTCIAKDLPSCPPSTGTSPTVSHIIITDHQPTHPATAISTELKYAEMRLEEPSLREDLWTADPINAIRTNMLMTLIQRSKELIQIITSLPVSEIPQLTIITNARICAAVGYIPTAVLTLLNLITSTSPTTNQDHQAQIQSIIDTADYPNLVTKLATALETKLQEKGIRMSAQDKEMDVVGSLCSKMRLLARCYPYQITGVVGRDIRQENSATSSASVVMTAGQQQDSSMGVEGEMSQDWMPGNSIYGDMEDMFPLDDIQWDSLLRDFTTGFGCGRSLFICFVMILGDNARGGRIRRMRSRNAIYQTTLSIESGIQPRQTVFESALNCKAAVSRRDMSPKTLPGCE</sequence>
<comment type="subcellular location">
    <subcellularLocation>
        <location evidence="1">Nucleus</location>
    </subcellularLocation>
</comment>